<sequence>MDSAVRYMAARGVVNGMGGEMFGPQRSMTRAEFLTMLMRVLNPEPQDAGMVQQFGDVPENAYYYDAVLKAKALGIVTGVNGNQFNPDATITRQDMFVMAYNAMEKMNMLPDGYTQQFVEFDDWSIVAGYAQAPLQNLAKLKLVDGSDGNVNPVHTASRAEAAQFLYNVLKWDAK</sequence>
<feature type="domain" description="SLH" evidence="2">
    <location>
        <begin position="1"/>
        <end position="49"/>
    </location>
</feature>
<evidence type="ECO:0000313" key="4">
    <source>
        <dbReference type="Proteomes" id="UP000323521"/>
    </source>
</evidence>
<dbReference type="AlphaFoldDB" id="A0A3G1KYN3"/>
<protein>
    <recommendedName>
        <fullName evidence="2">SLH domain-containing protein</fullName>
    </recommendedName>
</protein>
<organism evidence="3 4">
    <name type="scientific">Formimonas warabiya</name>
    <dbReference type="NCBI Taxonomy" id="1761012"/>
    <lineage>
        <taxon>Bacteria</taxon>
        <taxon>Bacillati</taxon>
        <taxon>Bacillota</taxon>
        <taxon>Clostridia</taxon>
        <taxon>Eubacteriales</taxon>
        <taxon>Peptococcaceae</taxon>
        <taxon>Candidatus Formimonas</taxon>
    </lineage>
</organism>
<evidence type="ECO:0000256" key="1">
    <source>
        <dbReference type="ARBA" id="ARBA00022737"/>
    </source>
</evidence>
<reference evidence="3 4" key="1">
    <citation type="submission" date="2016-10" db="EMBL/GenBank/DDBJ databases">
        <title>Complete Genome Sequence of Peptococcaceae strain DCMF.</title>
        <authorList>
            <person name="Edwards R.J."/>
            <person name="Holland S.I."/>
            <person name="Deshpande N.P."/>
            <person name="Wong Y.K."/>
            <person name="Ertan H."/>
            <person name="Manefield M."/>
            <person name="Russell T.L."/>
            <person name="Lee M.J."/>
        </authorList>
    </citation>
    <scope>NUCLEOTIDE SEQUENCE [LARGE SCALE GENOMIC DNA]</scope>
    <source>
        <strain evidence="3 4">DCMF</strain>
    </source>
</reference>
<accession>A0A3G1KYN3</accession>
<dbReference type="InterPro" id="IPR051465">
    <property type="entry name" value="Cell_Envelope_Struct_Comp"/>
</dbReference>
<dbReference type="Proteomes" id="UP000323521">
    <property type="component" value="Chromosome"/>
</dbReference>
<keyword evidence="1" id="KW-0677">Repeat</keyword>
<gene>
    <name evidence="3" type="ORF">DCMF_25265</name>
</gene>
<feature type="domain" description="SLH" evidence="2">
    <location>
        <begin position="117"/>
        <end position="174"/>
    </location>
</feature>
<keyword evidence="4" id="KW-1185">Reference proteome</keyword>
<dbReference type="EMBL" id="CP017634">
    <property type="protein sequence ID" value="ATW27623.1"/>
    <property type="molecule type" value="Genomic_DNA"/>
</dbReference>
<name>A0A3G1KYN3_FORW1</name>
<dbReference type="OrthoDB" id="1947068at2"/>
<dbReference type="KEGG" id="fwa:DCMF_25265"/>
<proteinExistence type="predicted"/>
<feature type="domain" description="SLH" evidence="2">
    <location>
        <begin position="50"/>
        <end position="113"/>
    </location>
</feature>
<dbReference type="PANTHER" id="PTHR43308">
    <property type="entry name" value="OUTER MEMBRANE PROTEIN ALPHA-RELATED"/>
    <property type="match status" value="1"/>
</dbReference>
<dbReference type="Pfam" id="PF00395">
    <property type="entry name" value="SLH"/>
    <property type="match status" value="3"/>
</dbReference>
<evidence type="ECO:0000313" key="3">
    <source>
        <dbReference type="EMBL" id="ATW27623.1"/>
    </source>
</evidence>
<evidence type="ECO:0000259" key="2">
    <source>
        <dbReference type="PROSITE" id="PS51272"/>
    </source>
</evidence>
<dbReference type="PROSITE" id="PS51272">
    <property type="entry name" value="SLH"/>
    <property type="match status" value="3"/>
</dbReference>
<dbReference type="PANTHER" id="PTHR43308:SF5">
    <property type="entry name" value="S-LAYER PROTEIN _ PEPTIDOGLYCAN ENDO-BETA-N-ACETYLGLUCOSAMINIDASE"/>
    <property type="match status" value="1"/>
</dbReference>
<dbReference type="InterPro" id="IPR001119">
    <property type="entry name" value="SLH_dom"/>
</dbReference>